<dbReference type="Proteomes" id="UP000054337">
    <property type="component" value="Unassembled WGS sequence"/>
</dbReference>
<proteinExistence type="predicted"/>
<dbReference type="GeneID" id="26252669"/>
<dbReference type="PANTHER" id="PTHR48081">
    <property type="entry name" value="AB HYDROLASE SUPERFAMILY PROTEIN C4A8.06C"/>
    <property type="match status" value="1"/>
</dbReference>
<gene>
    <name evidence="3" type="ORF">COCVIDRAFT_21202</name>
</gene>
<dbReference type="GO" id="GO:0016787">
    <property type="term" value="F:hydrolase activity"/>
    <property type="evidence" value="ECO:0007669"/>
    <property type="project" value="UniProtKB-KW"/>
</dbReference>
<evidence type="ECO:0000313" key="3">
    <source>
        <dbReference type="EMBL" id="EUN20736.1"/>
    </source>
</evidence>
<evidence type="ECO:0000259" key="2">
    <source>
        <dbReference type="Pfam" id="PF07859"/>
    </source>
</evidence>
<dbReference type="HOGENOM" id="CLU_1299498_0_0_1"/>
<name>W7DXI0_BIPV3</name>
<dbReference type="Gene3D" id="3.40.50.1820">
    <property type="entry name" value="alpha/beta hydrolase"/>
    <property type="match status" value="1"/>
</dbReference>
<dbReference type="InterPro" id="IPR013094">
    <property type="entry name" value="AB_hydrolase_3"/>
</dbReference>
<keyword evidence="4" id="KW-1185">Reference proteome</keyword>
<organism evidence="3 4">
    <name type="scientific">Bipolaris victoriae (strain FI3)</name>
    <name type="common">Victoria blight of oats agent</name>
    <name type="synonym">Cochliobolus victoriae</name>
    <dbReference type="NCBI Taxonomy" id="930091"/>
    <lineage>
        <taxon>Eukaryota</taxon>
        <taxon>Fungi</taxon>
        <taxon>Dikarya</taxon>
        <taxon>Ascomycota</taxon>
        <taxon>Pezizomycotina</taxon>
        <taxon>Dothideomycetes</taxon>
        <taxon>Pleosporomycetidae</taxon>
        <taxon>Pleosporales</taxon>
        <taxon>Pleosporineae</taxon>
        <taxon>Pleosporaceae</taxon>
        <taxon>Bipolaris</taxon>
    </lineage>
</organism>
<dbReference type="InterPro" id="IPR050300">
    <property type="entry name" value="GDXG_lipolytic_enzyme"/>
</dbReference>
<dbReference type="Pfam" id="PF07859">
    <property type="entry name" value="Abhydrolase_3"/>
    <property type="match status" value="1"/>
</dbReference>
<evidence type="ECO:0000256" key="1">
    <source>
        <dbReference type="ARBA" id="ARBA00022801"/>
    </source>
</evidence>
<dbReference type="PANTHER" id="PTHR48081:SF8">
    <property type="entry name" value="ALPHA_BETA HYDROLASE FOLD-3 DOMAIN-CONTAINING PROTEIN-RELATED"/>
    <property type="match status" value="1"/>
</dbReference>
<protein>
    <recommendedName>
        <fullName evidence="2">Alpha/beta hydrolase fold-3 domain-containing protein</fullName>
    </recommendedName>
</protein>
<accession>W7DXI0</accession>
<evidence type="ECO:0000313" key="4">
    <source>
        <dbReference type="Proteomes" id="UP000054337"/>
    </source>
</evidence>
<dbReference type="InterPro" id="IPR029058">
    <property type="entry name" value="AB_hydrolase_fold"/>
</dbReference>
<keyword evidence="1" id="KW-0378">Hydrolase</keyword>
<dbReference type="RefSeq" id="XP_014550310.1">
    <property type="nucleotide sequence ID" value="XM_014694824.1"/>
</dbReference>
<sequence>MFISVEYRDPNALSNEAPHPAQRKAFLAAYSNLLAMKIPSSNIMFMGDSAGRGLSVLSAIQAQQEQLPQPAGSILISPWVDMSLSAYEGGNQAVMSDFLANANTAVPVMAKAFLGVYSSTDAEVNPLLQPLQRINGLNPQRVFVRAAEFALSDSKDWACRCQEAGVKWELHIKWGLMHVWALGSNFIELALREKTDTRMVDWIIECIHGMED</sequence>
<feature type="domain" description="Alpha/beta hydrolase fold-3" evidence="2">
    <location>
        <begin position="2"/>
        <end position="181"/>
    </location>
</feature>
<dbReference type="AlphaFoldDB" id="W7DXI0"/>
<dbReference type="SUPFAM" id="SSF53474">
    <property type="entry name" value="alpha/beta-Hydrolases"/>
    <property type="match status" value="1"/>
</dbReference>
<reference evidence="3 4" key="1">
    <citation type="journal article" date="2013" name="PLoS Genet.">
        <title>Comparative genome structure, secondary metabolite, and effector coding capacity across Cochliobolus pathogens.</title>
        <authorList>
            <person name="Condon B.J."/>
            <person name="Leng Y."/>
            <person name="Wu D."/>
            <person name="Bushley K.E."/>
            <person name="Ohm R.A."/>
            <person name="Otillar R."/>
            <person name="Martin J."/>
            <person name="Schackwitz W."/>
            <person name="Grimwood J."/>
            <person name="MohdZainudin N."/>
            <person name="Xue C."/>
            <person name="Wang R."/>
            <person name="Manning V.A."/>
            <person name="Dhillon B."/>
            <person name="Tu Z.J."/>
            <person name="Steffenson B.J."/>
            <person name="Salamov A."/>
            <person name="Sun H."/>
            <person name="Lowry S."/>
            <person name="LaButti K."/>
            <person name="Han J."/>
            <person name="Copeland A."/>
            <person name="Lindquist E."/>
            <person name="Barry K."/>
            <person name="Schmutz J."/>
            <person name="Baker S.E."/>
            <person name="Ciuffetti L.M."/>
            <person name="Grigoriev I.V."/>
            <person name="Zhong S."/>
            <person name="Turgeon B.G."/>
        </authorList>
    </citation>
    <scope>NUCLEOTIDE SEQUENCE [LARGE SCALE GENOMIC DNA]</scope>
    <source>
        <strain evidence="3 4">FI3</strain>
    </source>
</reference>
<dbReference type="EMBL" id="KI968896">
    <property type="protein sequence ID" value="EUN20736.1"/>
    <property type="molecule type" value="Genomic_DNA"/>
</dbReference>